<name>A0A3M7QTE9_BRAPC</name>
<proteinExistence type="predicted"/>
<keyword evidence="2" id="KW-1185">Reference proteome</keyword>
<sequence length="79" mass="9246">MTRLVYEIADTLEVWNDHWLFSLINSDRFNSELGFEASRLVYGTETGVNVENCYCLMAHLDFFGAQKILDYTLNQHHKT</sequence>
<evidence type="ECO:0000313" key="2">
    <source>
        <dbReference type="Proteomes" id="UP000276133"/>
    </source>
</evidence>
<dbReference type="Proteomes" id="UP000276133">
    <property type="component" value="Unassembled WGS sequence"/>
</dbReference>
<dbReference type="AlphaFoldDB" id="A0A3M7QTE9"/>
<protein>
    <submittedName>
        <fullName evidence="1">Uncharacterized protein</fullName>
    </submittedName>
</protein>
<dbReference type="EMBL" id="REGN01005170">
    <property type="protein sequence ID" value="RNA14489.1"/>
    <property type="molecule type" value="Genomic_DNA"/>
</dbReference>
<gene>
    <name evidence="1" type="ORF">BpHYR1_013320</name>
</gene>
<reference evidence="1 2" key="1">
    <citation type="journal article" date="2018" name="Sci. Rep.">
        <title>Genomic signatures of local adaptation to the degree of environmental predictability in rotifers.</title>
        <authorList>
            <person name="Franch-Gras L."/>
            <person name="Hahn C."/>
            <person name="Garcia-Roger E.M."/>
            <person name="Carmona M.J."/>
            <person name="Serra M."/>
            <person name="Gomez A."/>
        </authorList>
    </citation>
    <scope>NUCLEOTIDE SEQUENCE [LARGE SCALE GENOMIC DNA]</scope>
    <source>
        <strain evidence="1">HYR1</strain>
    </source>
</reference>
<organism evidence="1 2">
    <name type="scientific">Brachionus plicatilis</name>
    <name type="common">Marine rotifer</name>
    <name type="synonym">Brachionus muelleri</name>
    <dbReference type="NCBI Taxonomy" id="10195"/>
    <lineage>
        <taxon>Eukaryota</taxon>
        <taxon>Metazoa</taxon>
        <taxon>Spiralia</taxon>
        <taxon>Gnathifera</taxon>
        <taxon>Rotifera</taxon>
        <taxon>Eurotatoria</taxon>
        <taxon>Monogononta</taxon>
        <taxon>Pseudotrocha</taxon>
        <taxon>Ploima</taxon>
        <taxon>Brachionidae</taxon>
        <taxon>Brachionus</taxon>
    </lineage>
</organism>
<comment type="caution">
    <text evidence="1">The sequence shown here is derived from an EMBL/GenBank/DDBJ whole genome shotgun (WGS) entry which is preliminary data.</text>
</comment>
<accession>A0A3M7QTE9</accession>
<evidence type="ECO:0000313" key="1">
    <source>
        <dbReference type="EMBL" id="RNA14489.1"/>
    </source>
</evidence>